<evidence type="ECO:0000313" key="11">
    <source>
        <dbReference type="EMBL" id="XAY07139.1"/>
    </source>
</evidence>
<feature type="chain" id="PRO_5043795238" description="Peptidase M14 domain-containing protein" evidence="9">
    <location>
        <begin position="28"/>
        <end position="863"/>
    </location>
</feature>
<comment type="cofactor">
    <cofactor evidence="1">
        <name>Zn(2+)</name>
        <dbReference type="ChEBI" id="CHEBI:29105"/>
    </cofactor>
</comment>
<evidence type="ECO:0000256" key="8">
    <source>
        <dbReference type="SAM" id="MobiDB-lite"/>
    </source>
</evidence>
<dbReference type="RefSeq" id="WP_354698345.1">
    <property type="nucleotide sequence ID" value="NZ_CP114014.1"/>
</dbReference>
<feature type="signal peptide" evidence="9">
    <location>
        <begin position="1"/>
        <end position="27"/>
    </location>
</feature>
<evidence type="ECO:0000256" key="9">
    <source>
        <dbReference type="SAM" id="SignalP"/>
    </source>
</evidence>
<dbReference type="InterPro" id="IPR000834">
    <property type="entry name" value="Peptidase_M14"/>
</dbReference>
<evidence type="ECO:0000256" key="4">
    <source>
        <dbReference type="ARBA" id="ARBA00022801"/>
    </source>
</evidence>
<dbReference type="GO" id="GO:0004181">
    <property type="term" value="F:metallocarboxypeptidase activity"/>
    <property type="evidence" value="ECO:0007669"/>
    <property type="project" value="InterPro"/>
</dbReference>
<dbReference type="GO" id="GO:0008270">
    <property type="term" value="F:zinc ion binding"/>
    <property type="evidence" value="ECO:0007669"/>
    <property type="project" value="InterPro"/>
</dbReference>
<comment type="similarity">
    <text evidence="2 7">Belongs to the peptidase M14 family.</text>
</comment>
<keyword evidence="9" id="KW-0732">Signal</keyword>
<dbReference type="SUPFAM" id="SSF53187">
    <property type="entry name" value="Zn-dependent exopeptidases"/>
    <property type="match status" value="1"/>
</dbReference>
<dbReference type="EMBL" id="CP114014">
    <property type="protein sequence ID" value="XAY07139.1"/>
    <property type="molecule type" value="Genomic_DNA"/>
</dbReference>
<keyword evidence="4" id="KW-0378">Hydrolase</keyword>
<evidence type="ECO:0000256" key="1">
    <source>
        <dbReference type="ARBA" id="ARBA00001947"/>
    </source>
</evidence>
<accession>A0AAU7AZQ8</accession>
<feature type="compositionally biased region" description="Polar residues" evidence="8">
    <location>
        <begin position="433"/>
        <end position="448"/>
    </location>
</feature>
<sequence>MHLFSRAARVTALSALAALASVAPAGAAERFSPLPAERLSVSAPGTTAGSCRTLATPGAAGVWQRRYAAPAEGFGDFRLTGGRRGDWDLALFDAASGKAVDLSLGFGADEVTQAWMRSGGALVLQACRRTGAPRSVTGTIAFGLAAWPAAPAALKYVRIPLTDTRRQVPLLLALGVDVEENVYKDHAFATVGSTLLDRLEQAGFAAEVVNQDVLAADRRLIAKDAARARSNRRANLRADAPGVPSGRTTYRIYADYQSDLKKLAADHPGLVRGFTMPVKTFQGRDQVGVEISAGVERTDDQKPVSLILGVHHAREWPAGEMPLEYAYYLAGQYGKDARVTKLLDTTRVFVVPIVNPDGFIASRDAIDPADLLGDPNIAGLSPSLVESVGAGGSLAYRRKNCNGTIPSPSVPCDLQLGVDPNRNYGFNWGGPGASTSPNSQSYRGTGQWSEKETQSVHEFSQVHNVTTLVTTHTFGSLVLRPPGLSVDGLAPDEARLKVLGDQMAADTGYASQYSYQLYDTSGTTEDWNYGAAGTYGYTIELGPPSDDDGNFHVAYQRGVIDQWNGTGPRAGLGMRNAYLTSSEYATSTQDFSTLAGKAPAGRTLRLKKTFTTLSAPVCAISSPADLDPIDIINGVTGGTQNPTTCANPGPRQSQADKLEYTTKVDSSGTFEWLVTPSTQPFDYKKGERQAWTLTCEDASGKVFQTREIKIWRGERANLVLPCGNAAALPTTVTADGRRDTAAPQSRFVRSKLRATRKGVFLNGTAKDVAPKGLKPALKGVTVALAKVVSANRCRFATTKGTFGPVVDCVRTKYIPATGTTKWSFAFNHAIGKGNYFAWVRGVDRAGNIERKARTRNLIKFTVK</sequence>
<dbReference type="SMART" id="SM00631">
    <property type="entry name" value="Zn_pept"/>
    <property type="match status" value="1"/>
</dbReference>
<name>A0AAU7AZQ8_9ACTN</name>
<evidence type="ECO:0000259" key="10">
    <source>
        <dbReference type="PROSITE" id="PS52035"/>
    </source>
</evidence>
<dbReference type="PROSITE" id="PS52035">
    <property type="entry name" value="PEPTIDASE_M14"/>
    <property type="match status" value="1"/>
</dbReference>
<reference evidence="11" key="1">
    <citation type="submission" date="2022-12" db="EMBL/GenBank/DDBJ databases">
        <title>Paraconexibacter alkalitolerans sp. nov. and Baekduia alba sp. nov., isolated from soil and emended description of the genera Paraconexibacter (Chun et al., 2020) and Baekduia (An et al., 2020).</title>
        <authorList>
            <person name="Vieira S."/>
            <person name="Huber K.J."/>
            <person name="Geppert A."/>
            <person name="Wolf J."/>
            <person name="Neumann-Schaal M."/>
            <person name="Muesken M."/>
            <person name="Overmann J."/>
        </authorList>
    </citation>
    <scope>NUCLEOTIDE SEQUENCE</scope>
    <source>
        <strain evidence="11">AEG42_29</strain>
    </source>
</reference>
<gene>
    <name evidence="11" type="ORF">DSM112329_04018</name>
</gene>
<feature type="region of interest" description="Disordered" evidence="8">
    <location>
        <begin position="429"/>
        <end position="453"/>
    </location>
</feature>
<evidence type="ECO:0000256" key="6">
    <source>
        <dbReference type="ARBA" id="ARBA00023049"/>
    </source>
</evidence>
<evidence type="ECO:0000256" key="5">
    <source>
        <dbReference type="ARBA" id="ARBA00022833"/>
    </source>
</evidence>
<dbReference type="InterPro" id="IPR033810">
    <property type="entry name" value="Carboxypeptidase_T"/>
</dbReference>
<dbReference type="PANTHER" id="PTHR11705:SF143">
    <property type="entry name" value="SLL0236 PROTEIN"/>
    <property type="match status" value="1"/>
</dbReference>
<keyword evidence="3" id="KW-0645">Protease</keyword>
<dbReference type="Gene3D" id="3.40.630.10">
    <property type="entry name" value="Zn peptidases"/>
    <property type="match status" value="1"/>
</dbReference>
<evidence type="ECO:0000256" key="2">
    <source>
        <dbReference type="ARBA" id="ARBA00005988"/>
    </source>
</evidence>
<dbReference type="KEGG" id="parq:DSM112329_04018"/>
<dbReference type="PANTHER" id="PTHR11705">
    <property type="entry name" value="PROTEASE FAMILY M14 CARBOXYPEPTIDASE A,B"/>
    <property type="match status" value="1"/>
</dbReference>
<dbReference type="GO" id="GO:0006508">
    <property type="term" value="P:proteolysis"/>
    <property type="evidence" value="ECO:0007669"/>
    <property type="project" value="UniProtKB-KW"/>
</dbReference>
<evidence type="ECO:0000256" key="7">
    <source>
        <dbReference type="PROSITE-ProRule" id="PRU01379"/>
    </source>
</evidence>
<evidence type="ECO:0000256" key="3">
    <source>
        <dbReference type="ARBA" id="ARBA00022670"/>
    </source>
</evidence>
<dbReference type="Pfam" id="PF00246">
    <property type="entry name" value="Peptidase_M14"/>
    <property type="match status" value="1"/>
</dbReference>
<feature type="active site" description="Proton donor/acceptor" evidence="7">
    <location>
        <position position="540"/>
    </location>
</feature>
<protein>
    <recommendedName>
        <fullName evidence="10">Peptidase M14 domain-containing protein</fullName>
    </recommendedName>
</protein>
<dbReference type="CDD" id="cd03859">
    <property type="entry name" value="M14_CPT"/>
    <property type="match status" value="1"/>
</dbReference>
<keyword evidence="5" id="KW-0862">Zinc</keyword>
<feature type="domain" description="Peptidase M14" evidence="10">
    <location>
        <begin position="249"/>
        <end position="563"/>
    </location>
</feature>
<keyword evidence="6" id="KW-0482">Metalloprotease</keyword>
<organism evidence="11">
    <name type="scientific">Paraconexibacter sp. AEG42_29</name>
    <dbReference type="NCBI Taxonomy" id="2997339"/>
    <lineage>
        <taxon>Bacteria</taxon>
        <taxon>Bacillati</taxon>
        <taxon>Actinomycetota</taxon>
        <taxon>Thermoleophilia</taxon>
        <taxon>Solirubrobacterales</taxon>
        <taxon>Paraconexibacteraceae</taxon>
        <taxon>Paraconexibacter</taxon>
    </lineage>
</organism>
<dbReference type="AlphaFoldDB" id="A0AAU7AZQ8"/>
<proteinExistence type="inferred from homology"/>
<dbReference type="GO" id="GO:0005615">
    <property type="term" value="C:extracellular space"/>
    <property type="evidence" value="ECO:0007669"/>
    <property type="project" value="TreeGrafter"/>
</dbReference>